<proteinExistence type="predicted"/>
<accession>A0A1D3D2C8</accession>
<evidence type="ECO:0000313" key="3">
    <source>
        <dbReference type="Proteomes" id="UP000095192"/>
    </source>
</evidence>
<sequence length="67" mass="7178">MGEHADLSDSKGVRRGGIEEGVFVSAEAWWRAGPRVVLQVHLRVLHPCASSSEQPPNPQAEGMGGRS</sequence>
<evidence type="ECO:0000256" key="1">
    <source>
        <dbReference type="SAM" id="MobiDB-lite"/>
    </source>
</evidence>
<reference evidence="2 3" key="1">
    <citation type="journal article" date="2016" name="BMC Genomics">
        <title>Comparative genomics reveals Cyclospora cayetanensis possesses coccidia-like metabolism and invasion components but unique surface antigens.</title>
        <authorList>
            <person name="Liu S."/>
            <person name="Wang L."/>
            <person name="Zheng H."/>
            <person name="Xu Z."/>
            <person name="Roellig D.M."/>
            <person name="Li N."/>
            <person name="Frace M.A."/>
            <person name="Tang K."/>
            <person name="Arrowood M.J."/>
            <person name="Moss D.M."/>
            <person name="Zhang L."/>
            <person name="Feng Y."/>
            <person name="Xiao L."/>
        </authorList>
    </citation>
    <scope>NUCLEOTIDE SEQUENCE [LARGE SCALE GENOMIC DNA]</scope>
    <source>
        <strain evidence="2 3">CHN_HEN01</strain>
    </source>
</reference>
<dbReference type="AlphaFoldDB" id="A0A1D3D2C8"/>
<gene>
    <name evidence="2" type="ORF">cyc_08893</name>
</gene>
<comment type="caution">
    <text evidence="2">The sequence shown here is derived from an EMBL/GenBank/DDBJ whole genome shotgun (WGS) entry which is preliminary data.</text>
</comment>
<name>A0A1D3D2C8_9EIME</name>
<dbReference type="EMBL" id="JROU02001046">
    <property type="protein sequence ID" value="OEH77597.1"/>
    <property type="molecule type" value="Genomic_DNA"/>
</dbReference>
<protein>
    <submittedName>
        <fullName evidence="2">Uncharacterized protein</fullName>
    </submittedName>
</protein>
<dbReference type="Proteomes" id="UP000095192">
    <property type="component" value="Unassembled WGS sequence"/>
</dbReference>
<dbReference type="VEuPathDB" id="ToxoDB:cyc_08893"/>
<evidence type="ECO:0000313" key="2">
    <source>
        <dbReference type="EMBL" id="OEH77597.1"/>
    </source>
</evidence>
<feature type="region of interest" description="Disordered" evidence="1">
    <location>
        <begin position="47"/>
        <end position="67"/>
    </location>
</feature>
<dbReference type="InParanoid" id="A0A1D3D2C8"/>
<organism evidence="2 3">
    <name type="scientific">Cyclospora cayetanensis</name>
    <dbReference type="NCBI Taxonomy" id="88456"/>
    <lineage>
        <taxon>Eukaryota</taxon>
        <taxon>Sar</taxon>
        <taxon>Alveolata</taxon>
        <taxon>Apicomplexa</taxon>
        <taxon>Conoidasida</taxon>
        <taxon>Coccidia</taxon>
        <taxon>Eucoccidiorida</taxon>
        <taxon>Eimeriorina</taxon>
        <taxon>Eimeriidae</taxon>
        <taxon>Cyclospora</taxon>
    </lineage>
</organism>
<keyword evidence="3" id="KW-1185">Reference proteome</keyword>